<evidence type="ECO:0000256" key="1">
    <source>
        <dbReference type="ARBA" id="ARBA00026139"/>
    </source>
</evidence>
<dbReference type="SUPFAM" id="SSF52540">
    <property type="entry name" value="P-loop containing nucleoside triphosphate hydrolases"/>
    <property type="match status" value="1"/>
</dbReference>
<dbReference type="PANTHER" id="PTHR31399">
    <property type="entry name" value="DNA-DIRECTED PRIMASE / POLYMERASE PROTEIN"/>
    <property type="match status" value="1"/>
</dbReference>
<dbReference type="InterPro" id="IPR003450">
    <property type="entry name" value="Replication_origin-bd"/>
</dbReference>
<dbReference type="GO" id="GO:0009411">
    <property type="term" value="P:response to UV"/>
    <property type="evidence" value="ECO:0007669"/>
    <property type="project" value="TreeGrafter"/>
</dbReference>
<comment type="caution">
    <text evidence="6">The sequence shown here is derived from an EMBL/GenBank/DDBJ whole genome shotgun (WGS) entry which is preliminary data.</text>
</comment>
<dbReference type="InterPro" id="IPR027417">
    <property type="entry name" value="P-loop_NTPase"/>
</dbReference>
<comment type="catalytic activity">
    <reaction evidence="2">
        <text>ssDNA + n NTP = ssDNA/pppN(pN)n-1 hybrid + (n-1) diphosphate.</text>
        <dbReference type="EC" id="2.7.7.102"/>
    </reaction>
</comment>
<dbReference type="PANTHER" id="PTHR31399:SF0">
    <property type="entry name" value="DNA-DIRECTED PRIMASE_POLYMERASE PROTEIN"/>
    <property type="match status" value="1"/>
</dbReference>
<dbReference type="GO" id="GO:0042276">
    <property type="term" value="P:error-prone translesion synthesis"/>
    <property type="evidence" value="ECO:0007669"/>
    <property type="project" value="InterPro"/>
</dbReference>
<dbReference type="GO" id="GO:0003682">
    <property type="term" value="F:chromatin binding"/>
    <property type="evidence" value="ECO:0007669"/>
    <property type="project" value="TreeGrafter"/>
</dbReference>
<dbReference type="AlphaFoldDB" id="A0A9P6EWC6"/>
<evidence type="ECO:0000256" key="4">
    <source>
        <dbReference type="ARBA" id="ARBA00047303"/>
    </source>
</evidence>
<dbReference type="GO" id="GO:0005759">
    <property type="term" value="C:mitochondrial matrix"/>
    <property type="evidence" value="ECO:0007669"/>
    <property type="project" value="TreeGrafter"/>
</dbReference>
<dbReference type="EMBL" id="JAAAXW010000570">
    <property type="protein sequence ID" value="KAF9536736.1"/>
    <property type="molecule type" value="Genomic_DNA"/>
</dbReference>
<dbReference type="EC" id="2.7.7.102" evidence="3"/>
<dbReference type="GO" id="GO:0005524">
    <property type="term" value="F:ATP binding"/>
    <property type="evidence" value="ECO:0007669"/>
    <property type="project" value="InterPro"/>
</dbReference>
<protein>
    <recommendedName>
        <fullName evidence="1">DNA-directed primase/polymerase protein</fullName>
        <ecNumber evidence="3">2.7.7.102</ecNumber>
    </recommendedName>
</protein>
<evidence type="ECO:0000313" key="6">
    <source>
        <dbReference type="EMBL" id="KAF9536736.1"/>
    </source>
</evidence>
<dbReference type="GO" id="GO:0005634">
    <property type="term" value="C:nucleus"/>
    <property type="evidence" value="ECO:0007669"/>
    <property type="project" value="TreeGrafter"/>
</dbReference>
<dbReference type="GO" id="GO:0003688">
    <property type="term" value="F:DNA replication origin binding"/>
    <property type="evidence" value="ECO:0007669"/>
    <property type="project" value="InterPro"/>
</dbReference>
<organism evidence="6 7">
    <name type="scientific">Mortierella hygrophila</name>
    <dbReference type="NCBI Taxonomy" id="979708"/>
    <lineage>
        <taxon>Eukaryota</taxon>
        <taxon>Fungi</taxon>
        <taxon>Fungi incertae sedis</taxon>
        <taxon>Mucoromycota</taxon>
        <taxon>Mortierellomycotina</taxon>
        <taxon>Mortierellomycetes</taxon>
        <taxon>Mortierellales</taxon>
        <taxon>Mortierellaceae</taxon>
        <taxon>Mortierella</taxon>
    </lineage>
</organism>
<evidence type="ECO:0000256" key="3">
    <source>
        <dbReference type="ARBA" id="ARBA00044768"/>
    </source>
</evidence>
<evidence type="ECO:0000313" key="7">
    <source>
        <dbReference type="Proteomes" id="UP000723463"/>
    </source>
</evidence>
<dbReference type="Pfam" id="PF02399">
    <property type="entry name" value="Herpes_ori_bp"/>
    <property type="match status" value="1"/>
</dbReference>
<keyword evidence="7" id="KW-1185">Reference proteome</keyword>
<sequence>MEHKFESTYFRFKRAQDRCYEWGDENLHQFFVAIDGPLKYEYASYKDSTTFLKAYDSVPEEERYFFVQIRDGKACKEYYDIDWNLAYSPDDCEIKRQEQQVFNAFLNARNQHAPDYPLDATHCCVLSSSKNKKISLHIVIPTYVFENNRHMGVFVLAFKDSWKSASDEDSARSKRIDGGVYSRNRNMRILGSCKFKDTGRPLQRAHWHESSMVAEDEEFLITNPGPDSTRVSPIEYVKEPKKKVVAIRTGQIARTPEEDETELPQGVVDAVRALLMIDASLSHFEVGRFHGGRLQLMRTRAGHYRYLDYTKLYKNNKSLLICSEPDTGKTAFVEGYIKHHPEDLQYIFVSPRQSFSRNLEKRLVLENYLDFTGLVSGQIIVIQAESLARLDTEFYTGEFVLVLDEVCSVFSQMTSIATMGRHHRINNQLLESLMRRAKAVLALDADMTDREVEIIKAVRDDIWVIHNTFKPLRDHQVILYPTADMLETKVIDMINAGEKVWVTCKRSAEYAKSLHNTLKGMGRHGLCVTADTSESEKKRISQNINEVVRDLDYFIHTPTITVGIDCNVQHFDTVVGFFVAQSNVNVESCDKC</sequence>
<dbReference type="InterPro" id="IPR044917">
    <property type="entry name" value="PRIMPOL"/>
</dbReference>
<dbReference type="GO" id="GO:0031297">
    <property type="term" value="P:replication fork processing"/>
    <property type="evidence" value="ECO:0007669"/>
    <property type="project" value="TreeGrafter"/>
</dbReference>
<dbReference type="GO" id="GO:0003887">
    <property type="term" value="F:DNA-directed DNA polymerase activity"/>
    <property type="evidence" value="ECO:0007669"/>
    <property type="project" value="UniProtKB-EC"/>
</dbReference>
<reference evidence="6" key="1">
    <citation type="journal article" date="2020" name="Fungal Divers.">
        <title>Resolving the Mortierellaceae phylogeny through synthesis of multi-gene phylogenetics and phylogenomics.</title>
        <authorList>
            <person name="Vandepol N."/>
            <person name="Liber J."/>
            <person name="Desiro A."/>
            <person name="Na H."/>
            <person name="Kennedy M."/>
            <person name="Barry K."/>
            <person name="Grigoriev I.V."/>
            <person name="Miller A.N."/>
            <person name="O'Donnell K."/>
            <person name="Stajich J.E."/>
            <person name="Bonito G."/>
        </authorList>
    </citation>
    <scope>NUCLEOTIDE SEQUENCE</scope>
    <source>
        <strain evidence="6">NRRL 2591</strain>
    </source>
</reference>
<feature type="domain" description="Replication origin-binding protein" evidence="5">
    <location>
        <begin position="327"/>
        <end position="471"/>
    </location>
</feature>
<evidence type="ECO:0000259" key="5">
    <source>
        <dbReference type="Pfam" id="PF02399"/>
    </source>
</evidence>
<comment type="catalytic activity">
    <reaction evidence="4">
        <text>DNA(n) + a 2'-deoxyribonucleoside 5'-triphosphate = DNA(n+1) + diphosphate</text>
        <dbReference type="Rhea" id="RHEA:22508"/>
        <dbReference type="Rhea" id="RHEA-COMP:17339"/>
        <dbReference type="Rhea" id="RHEA-COMP:17340"/>
        <dbReference type="ChEBI" id="CHEBI:33019"/>
        <dbReference type="ChEBI" id="CHEBI:61560"/>
        <dbReference type="ChEBI" id="CHEBI:173112"/>
        <dbReference type="EC" id="2.7.7.7"/>
    </reaction>
    <physiologicalReaction direction="left-to-right" evidence="4">
        <dbReference type="Rhea" id="RHEA:22509"/>
    </physiologicalReaction>
</comment>
<gene>
    <name evidence="6" type="ORF">EC957_009861</name>
</gene>
<proteinExistence type="predicted"/>
<dbReference type="GO" id="GO:0006264">
    <property type="term" value="P:mitochondrial DNA replication"/>
    <property type="evidence" value="ECO:0007669"/>
    <property type="project" value="TreeGrafter"/>
</dbReference>
<name>A0A9P6EWC6_9FUNG</name>
<dbReference type="Proteomes" id="UP000723463">
    <property type="component" value="Unassembled WGS sequence"/>
</dbReference>
<evidence type="ECO:0000256" key="2">
    <source>
        <dbReference type="ARBA" id="ARBA00044677"/>
    </source>
</evidence>
<accession>A0A9P6EWC6</accession>